<dbReference type="AlphaFoldDB" id="A0A5D2WDD0"/>
<name>A0A5D2WDD0_GOSMU</name>
<organism evidence="1 2">
    <name type="scientific">Gossypium mustelinum</name>
    <name type="common">Cotton</name>
    <name type="synonym">Gossypium caicoense</name>
    <dbReference type="NCBI Taxonomy" id="34275"/>
    <lineage>
        <taxon>Eukaryota</taxon>
        <taxon>Viridiplantae</taxon>
        <taxon>Streptophyta</taxon>
        <taxon>Embryophyta</taxon>
        <taxon>Tracheophyta</taxon>
        <taxon>Spermatophyta</taxon>
        <taxon>Magnoliopsida</taxon>
        <taxon>eudicotyledons</taxon>
        <taxon>Gunneridae</taxon>
        <taxon>Pentapetalae</taxon>
        <taxon>rosids</taxon>
        <taxon>malvids</taxon>
        <taxon>Malvales</taxon>
        <taxon>Malvaceae</taxon>
        <taxon>Malvoideae</taxon>
        <taxon>Gossypium</taxon>
    </lineage>
</organism>
<evidence type="ECO:0000313" key="2">
    <source>
        <dbReference type="Proteomes" id="UP000323597"/>
    </source>
</evidence>
<reference evidence="1 2" key="1">
    <citation type="submission" date="2019-07" db="EMBL/GenBank/DDBJ databases">
        <title>WGS assembly of Gossypium mustelinum.</title>
        <authorList>
            <person name="Chen Z.J."/>
            <person name="Sreedasyam A."/>
            <person name="Ando A."/>
            <person name="Song Q."/>
            <person name="De L."/>
            <person name="Hulse-Kemp A."/>
            <person name="Ding M."/>
            <person name="Ye W."/>
            <person name="Kirkbride R."/>
            <person name="Jenkins J."/>
            <person name="Plott C."/>
            <person name="Lovell J."/>
            <person name="Lin Y.-M."/>
            <person name="Vaughn R."/>
            <person name="Liu B."/>
            <person name="Li W."/>
            <person name="Simpson S."/>
            <person name="Scheffler B."/>
            <person name="Saski C."/>
            <person name="Grover C."/>
            <person name="Hu G."/>
            <person name="Conover J."/>
            <person name="Carlson J."/>
            <person name="Shu S."/>
            <person name="Boston L."/>
            <person name="Williams M."/>
            <person name="Peterson D."/>
            <person name="Mcgee K."/>
            <person name="Jones D."/>
            <person name="Wendel J."/>
            <person name="Stelly D."/>
            <person name="Grimwood J."/>
            <person name="Schmutz J."/>
        </authorList>
    </citation>
    <scope>NUCLEOTIDE SEQUENCE [LARGE SCALE GENOMIC DNA]</scope>
    <source>
        <strain evidence="1">1408120.09</strain>
    </source>
</reference>
<sequence>MLDHHSTMCTNKCCLSTLYLQGEFNRAFQSDFYGEELMEAEWCSDRKQGARSKEQGARKEEEWWKQGVAWRVIREAGSSMETGS</sequence>
<proteinExistence type="predicted"/>
<dbReference type="EMBL" id="CM017648">
    <property type="protein sequence ID" value="TYI99629.1"/>
    <property type="molecule type" value="Genomic_DNA"/>
</dbReference>
<gene>
    <name evidence="1" type="ORF">E1A91_A13G030400v1</name>
</gene>
<keyword evidence="2" id="KW-1185">Reference proteome</keyword>
<protein>
    <submittedName>
        <fullName evidence="1">Uncharacterized protein</fullName>
    </submittedName>
</protein>
<dbReference type="Proteomes" id="UP000323597">
    <property type="component" value="Chromosome A13"/>
</dbReference>
<evidence type="ECO:0000313" key="1">
    <source>
        <dbReference type="EMBL" id="TYI99629.1"/>
    </source>
</evidence>
<accession>A0A5D2WDD0</accession>